<feature type="transmembrane region" description="Helical" evidence="1">
    <location>
        <begin position="6"/>
        <end position="27"/>
    </location>
</feature>
<evidence type="ECO:0000313" key="3">
    <source>
        <dbReference type="EMBL" id="WXK40539.1"/>
    </source>
</evidence>
<keyword evidence="4" id="KW-1185">Reference proteome</keyword>
<protein>
    <submittedName>
        <fullName evidence="3">NAD-dependent epimerase/dehydratase family protein</fullName>
    </submittedName>
</protein>
<keyword evidence="1" id="KW-0812">Transmembrane</keyword>
<evidence type="ECO:0000259" key="2">
    <source>
        <dbReference type="Pfam" id="PF01370"/>
    </source>
</evidence>
<gene>
    <name evidence="3" type="ORF">IHE29_15250</name>
</gene>
<dbReference type="InterPro" id="IPR001509">
    <property type="entry name" value="Epimerase_deHydtase"/>
</dbReference>
<accession>A0ABZ2PZG7</accession>
<sequence>MRHTSVLVLGASGFIGRYVVNVLVHAGKRVVVATRRRQHVAHLTRLPVDVTTWVR</sequence>
<evidence type="ECO:0000313" key="4">
    <source>
        <dbReference type="Proteomes" id="UP001493153"/>
    </source>
</evidence>
<keyword evidence="1" id="KW-1133">Transmembrane helix</keyword>
<proteinExistence type="predicted"/>
<organism evidence="3 4">
    <name type="scientific">Mycetohabitans rhizoxinica</name>
    <dbReference type="NCBI Taxonomy" id="412963"/>
    <lineage>
        <taxon>Bacteria</taxon>
        <taxon>Pseudomonadati</taxon>
        <taxon>Pseudomonadota</taxon>
        <taxon>Betaproteobacteria</taxon>
        <taxon>Burkholderiales</taxon>
        <taxon>Burkholderiaceae</taxon>
        <taxon>Mycetohabitans</taxon>
    </lineage>
</organism>
<name>A0ABZ2PZG7_9BURK</name>
<evidence type="ECO:0000256" key="1">
    <source>
        <dbReference type="SAM" id="Phobius"/>
    </source>
</evidence>
<dbReference type="RefSeq" id="WP_338862368.1">
    <property type="nucleotide sequence ID" value="NZ_CP062174.1"/>
</dbReference>
<reference evidence="3 4" key="1">
    <citation type="submission" date="2020-09" db="EMBL/GenBank/DDBJ databases">
        <title>Genome sequences of Mycetohabitans spp.</title>
        <authorList>
            <person name="Carter M.E."/>
            <person name="Carpenter S.C.D."/>
            <person name="Bogdanove A.J."/>
        </authorList>
    </citation>
    <scope>NUCLEOTIDE SEQUENCE [LARGE SCALE GENOMIC DNA]</scope>
    <source>
        <strain evidence="3 4">B12</strain>
    </source>
</reference>
<dbReference type="Proteomes" id="UP001493153">
    <property type="component" value="Chromosome"/>
</dbReference>
<keyword evidence="1" id="KW-0472">Membrane</keyword>
<feature type="domain" description="NAD-dependent epimerase/dehydratase" evidence="2">
    <location>
        <begin position="6"/>
        <end position="44"/>
    </location>
</feature>
<dbReference type="SUPFAM" id="SSF51735">
    <property type="entry name" value="NAD(P)-binding Rossmann-fold domains"/>
    <property type="match status" value="1"/>
</dbReference>
<dbReference type="InterPro" id="IPR036291">
    <property type="entry name" value="NAD(P)-bd_dom_sf"/>
</dbReference>
<dbReference type="EMBL" id="CP062176">
    <property type="protein sequence ID" value="WXK40539.1"/>
    <property type="molecule type" value="Genomic_DNA"/>
</dbReference>
<dbReference type="Gene3D" id="3.40.50.720">
    <property type="entry name" value="NAD(P)-binding Rossmann-like Domain"/>
    <property type="match status" value="1"/>
</dbReference>
<dbReference type="Pfam" id="PF01370">
    <property type="entry name" value="Epimerase"/>
    <property type="match status" value="1"/>
</dbReference>